<dbReference type="PANTHER" id="PTHR34475">
    <property type="match status" value="1"/>
</dbReference>
<dbReference type="CDD" id="cd00093">
    <property type="entry name" value="HTH_XRE"/>
    <property type="match status" value="1"/>
</dbReference>
<evidence type="ECO:0000313" key="4">
    <source>
        <dbReference type="Proteomes" id="UP000219669"/>
    </source>
</evidence>
<dbReference type="PROSITE" id="PS50943">
    <property type="entry name" value="HTH_CROC1"/>
    <property type="match status" value="1"/>
</dbReference>
<dbReference type="SMART" id="SM00530">
    <property type="entry name" value="HTH_XRE"/>
    <property type="match status" value="1"/>
</dbReference>
<dbReference type="InterPro" id="IPR050400">
    <property type="entry name" value="Bact_Cytoskel_RodZ"/>
</dbReference>
<dbReference type="PANTHER" id="PTHR34475:SF1">
    <property type="entry name" value="CYTOSKELETON PROTEIN RODZ"/>
    <property type="match status" value="1"/>
</dbReference>
<accession>A0A286E272</accession>
<gene>
    <name evidence="3" type="ORF">SAMN02746062_00147</name>
</gene>
<sequence length="305" mass="32752">MMKQKKSADKKTQQTGESALELTMALGRELRLLREQKGLSIKEVAARLKLPARQIETLEQGQYAGLPEPVFVRGFLRSYGRFLDMNELRLNEYLANISPITQAYQQNKRKGGVNYSNTRVKKAFPKWIFGVLAVAVLAAGVYAWQMKSADETAKQESQISQNVASPSEENVNGNNVLVKPMTASDTATETVTATATTPSSAHAATQAGNAASNVPAVMGVAGELVVTPKYRTMLTVTDIGGKVLMNTIVPANSEHRFKEGAPFDVRIGYAVGAVASFNGQAIDLDAKRKGGKSVSFTAGEAAPAQ</sequence>
<dbReference type="Pfam" id="PF13413">
    <property type="entry name" value="HTH_25"/>
    <property type="match status" value="1"/>
</dbReference>
<dbReference type="InterPro" id="IPR001387">
    <property type="entry name" value="Cro/C1-type_HTH"/>
</dbReference>
<dbReference type="EMBL" id="OCNF01000001">
    <property type="protein sequence ID" value="SOD64993.1"/>
    <property type="molecule type" value="Genomic_DNA"/>
</dbReference>
<keyword evidence="1" id="KW-0472">Membrane</keyword>
<reference evidence="3 4" key="1">
    <citation type="submission" date="2017-09" db="EMBL/GenBank/DDBJ databases">
        <authorList>
            <person name="Ehlers B."/>
            <person name="Leendertz F.H."/>
        </authorList>
    </citation>
    <scope>NUCLEOTIDE SEQUENCE [LARGE SCALE GENOMIC DNA]</scope>
    <source>
        <strain evidence="3 4">DSM 16848</strain>
    </source>
</reference>
<evidence type="ECO:0000259" key="2">
    <source>
        <dbReference type="PROSITE" id="PS50943"/>
    </source>
</evidence>
<dbReference type="SUPFAM" id="SSF47413">
    <property type="entry name" value="lambda repressor-like DNA-binding domains"/>
    <property type="match status" value="1"/>
</dbReference>
<keyword evidence="1" id="KW-1133">Transmembrane helix</keyword>
<dbReference type="AlphaFoldDB" id="A0A286E272"/>
<evidence type="ECO:0000256" key="1">
    <source>
        <dbReference type="SAM" id="Phobius"/>
    </source>
</evidence>
<keyword evidence="4" id="KW-1185">Reference proteome</keyword>
<dbReference type="Pfam" id="PF13464">
    <property type="entry name" value="RodZ_C"/>
    <property type="match status" value="1"/>
</dbReference>
<keyword evidence="1" id="KW-0812">Transmembrane</keyword>
<dbReference type="Proteomes" id="UP000219669">
    <property type="component" value="Unassembled WGS sequence"/>
</dbReference>
<dbReference type="InterPro" id="IPR010982">
    <property type="entry name" value="Lambda_DNA-bd_dom_sf"/>
</dbReference>
<evidence type="ECO:0000313" key="3">
    <source>
        <dbReference type="EMBL" id="SOD64993.1"/>
    </source>
</evidence>
<organism evidence="3 4">
    <name type="scientific">Alysiella filiformis DSM 16848</name>
    <dbReference type="NCBI Taxonomy" id="1120981"/>
    <lineage>
        <taxon>Bacteria</taxon>
        <taxon>Pseudomonadati</taxon>
        <taxon>Pseudomonadota</taxon>
        <taxon>Betaproteobacteria</taxon>
        <taxon>Neisseriales</taxon>
        <taxon>Neisseriaceae</taxon>
        <taxon>Alysiella</taxon>
    </lineage>
</organism>
<dbReference type="Gene3D" id="1.10.260.40">
    <property type="entry name" value="lambda repressor-like DNA-binding domains"/>
    <property type="match status" value="1"/>
</dbReference>
<dbReference type="InterPro" id="IPR025194">
    <property type="entry name" value="RodZ-like_C"/>
</dbReference>
<proteinExistence type="predicted"/>
<name>A0A286E272_9NEIS</name>
<feature type="domain" description="HTH cro/C1-type" evidence="2">
    <location>
        <begin position="30"/>
        <end position="63"/>
    </location>
</feature>
<dbReference type="RefSeq" id="WP_224446362.1">
    <property type="nucleotide sequence ID" value="NZ_CP083931.1"/>
</dbReference>
<feature type="transmembrane region" description="Helical" evidence="1">
    <location>
        <begin position="127"/>
        <end position="144"/>
    </location>
</feature>
<protein>
    <submittedName>
        <fullName evidence="3">Cytoskeleton protein RodZ</fullName>
    </submittedName>
</protein>
<dbReference type="GO" id="GO:0003677">
    <property type="term" value="F:DNA binding"/>
    <property type="evidence" value="ECO:0007669"/>
    <property type="project" value="InterPro"/>
</dbReference>